<dbReference type="Proteomes" id="UP000199308">
    <property type="component" value="Unassembled WGS sequence"/>
</dbReference>
<dbReference type="OrthoDB" id="9802795at2"/>
<dbReference type="GO" id="GO:0008855">
    <property type="term" value="F:exodeoxyribonuclease VII activity"/>
    <property type="evidence" value="ECO:0007669"/>
    <property type="project" value="UniProtKB-UniRule"/>
</dbReference>
<evidence type="ECO:0000259" key="7">
    <source>
        <dbReference type="Pfam" id="PF02601"/>
    </source>
</evidence>
<evidence type="ECO:0000256" key="1">
    <source>
        <dbReference type="ARBA" id="ARBA00022490"/>
    </source>
</evidence>
<comment type="similarity">
    <text evidence="5 6">Belongs to the XseA family.</text>
</comment>
<feature type="domain" description="Exonuclease VII large subunit C-terminal" evidence="7">
    <location>
        <begin position="123"/>
        <end position="436"/>
    </location>
</feature>
<dbReference type="InterPro" id="IPR020579">
    <property type="entry name" value="Exonuc_VII_lsu_C"/>
</dbReference>
<dbReference type="GO" id="GO:0006308">
    <property type="term" value="P:DNA catabolic process"/>
    <property type="evidence" value="ECO:0007669"/>
    <property type="project" value="UniProtKB-UniRule"/>
</dbReference>
<dbReference type="GO" id="GO:0009318">
    <property type="term" value="C:exodeoxyribonuclease VII complex"/>
    <property type="evidence" value="ECO:0007669"/>
    <property type="project" value="UniProtKB-UniRule"/>
</dbReference>
<gene>
    <name evidence="5" type="primary">xseA</name>
    <name evidence="9" type="ORF">SAMN05660429_00194</name>
</gene>
<dbReference type="GO" id="GO:0005737">
    <property type="term" value="C:cytoplasm"/>
    <property type="evidence" value="ECO:0007669"/>
    <property type="project" value="UniProtKB-SubCell"/>
</dbReference>
<dbReference type="Pfam" id="PF02601">
    <property type="entry name" value="Exonuc_VII_L"/>
    <property type="match status" value="1"/>
</dbReference>
<comment type="subunit">
    <text evidence="5">Heterooligomer composed of large and small subunits.</text>
</comment>
<reference evidence="9 10" key="1">
    <citation type="submission" date="2016-10" db="EMBL/GenBank/DDBJ databases">
        <authorList>
            <person name="de Groot N.N."/>
        </authorList>
    </citation>
    <scope>NUCLEOTIDE SEQUENCE [LARGE SCALE GENOMIC DNA]</scope>
    <source>
        <strain evidence="9 10">DSM 19706</strain>
    </source>
</reference>
<dbReference type="NCBIfam" id="TIGR00237">
    <property type="entry name" value="xseA"/>
    <property type="match status" value="1"/>
</dbReference>
<dbReference type="EC" id="3.1.11.6" evidence="5"/>
<keyword evidence="2 5" id="KW-0540">Nuclease</keyword>
<keyword evidence="1 5" id="KW-0963">Cytoplasm</keyword>
<sequence length="445" mass="49847">MTTKNILKVSQLTKQVRFLLESEMRTVWLTGEISNFVAASSGHWYLSLKDERSQVKCAMFRGNNIRAKIKPNNGLQVLVKARVSLYEPRGDFQLIIEQMEDAGAGLLQQQYEALKNKLHAEGLFDLSYKKTLPEQITKVGIVTSATGAAVKDILTVLNRRDASIEAIVYPVLVQGEQASLDIANTIALANARQEVDVLIVGRGGGSIEDLWSFNEERVVRAIFDSHIPVISAVGHETDTTLADFVADMRAPTPSAAAELVSKDVQTKIDKLNKLKQQLSYSYQQVCHRNKQRIAYLQHRLSQTHPEQQILHKAQRIDELTARLTSVSSKLTSVQSQSQQYLHNRLLAVSPEHSIVQMKQTCIDLSERTQQAFNYYWQKKTADFGHLAEQLHMVSPLATIARGYGVVRDNQQNIVNSTSQVSKGEEIAVQLKDGELFAQVTEIKPK</sequence>
<evidence type="ECO:0000256" key="4">
    <source>
        <dbReference type="ARBA" id="ARBA00022839"/>
    </source>
</evidence>
<dbReference type="GO" id="GO:0003676">
    <property type="term" value="F:nucleic acid binding"/>
    <property type="evidence" value="ECO:0007669"/>
    <property type="project" value="InterPro"/>
</dbReference>
<name>A0A1H9YG08_THASX</name>
<comment type="subcellular location">
    <subcellularLocation>
        <location evidence="5 6">Cytoplasm</location>
    </subcellularLocation>
</comment>
<dbReference type="HAMAP" id="MF_00378">
    <property type="entry name" value="Exonuc_7_L"/>
    <property type="match status" value="1"/>
</dbReference>
<dbReference type="InterPro" id="IPR025824">
    <property type="entry name" value="OB-fold_nuc-bd_dom"/>
</dbReference>
<proteinExistence type="inferred from homology"/>
<dbReference type="Pfam" id="PF13742">
    <property type="entry name" value="tRNA_anti_2"/>
    <property type="match status" value="1"/>
</dbReference>
<keyword evidence="4 5" id="KW-0269">Exonuclease</keyword>
<accession>A0A1H9YG08</accession>
<dbReference type="EMBL" id="FOHK01000001">
    <property type="protein sequence ID" value="SES67384.1"/>
    <property type="molecule type" value="Genomic_DNA"/>
</dbReference>
<dbReference type="CDD" id="cd04489">
    <property type="entry name" value="ExoVII_LU_OBF"/>
    <property type="match status" value="1"/>
</dbReference>
<evidence type="ECO:0000313" key="10">
    <source>
        <dbReference type="Proteomes" id="UP000199308"/>
    </source>
</evidence>
<dbReference type="STRING" id="349064.SAMN05660429_00194"/>
<dbReference type="PANTHER" id="PTHR30008">
    <property type="entry name" value="EXODEOXYRIBONUCLEASE 7 LARGE SUBUNIT"/>
    <property type="match status" value="1"/>
</dbReference>
<feature type="domain" description="OB-fold nucleic acid binding" evidence="8">
    <location>
        <begin position="7"/>
        <end position="100"/>
    </location>
</feature>
<keyword evidence="3 5" id="KW-0378">Hydrolase</keyword>
<protein>
    <recommendedName>
        <fullName evidence="5">Exodeoxyribonuclease 7 large subunit</fullName>
        <ecNumber evidence="5">3.1.11.6</ecNumber>
    </recommendedName>
    <alternativeName>
        <fullName evidence="5">Exodeoxyribonuclease VII large subunit</fullName>
        <shortName evidence="5">Exonuclease VII large subunit</shortName>
    </alternativeName>
</protein>
<evidence type="ECO:0000256" key="5">
    <source>
        <dbReference type="HAMAP-Rule" id="MF_00378"/>
    </source>
</evidence>
<comment type="catalytic activity">
    <reaction evidence="5 6">
        <text>Exonucleolytic cleavage in either 5'- to 3'- or 3'- to 5'-direction to yield nucleoside 5'-phosphates.</text>
        <dbReference type="EC" id="3.1.11.6"/>
    </reaction>
</comment>
<organism evidence="9 10">
    <name type="scientific">Thalassotalea agarivorans</name>
    <name type="common">Thalassomonas agarivorans</name>
    <dbReference type="NCBI Taxonomy" id="349064"/>
    <lineage>
        <taxon>Bacteria</taxon>
        <taxon>Pseudomonadati</taxon>
        <taxon>Pseudomonadota</taxon>
        <taxon>Gammaproteobacteria</taxon>
        <taxon>Alteromonadales</taxon>
        <taxon>Colwelliaceae</taxon>
        <taxon>Thalassotalea</taxon>
    </lineage>
</organism>
<evidence type="ECO:0000256" key="6">
    <source>
        <dbReference type="RuleBase" id="RU004355"/>
    </source>
</evidence>
<dbReference type="AlphaFoldDB" id="A0A1H9YG08"/>
<evidence type="ECO:0000313" key="9">
    <source>
        <dbReference type="EMBL" id="SES67384.1"/>
    </source>
</evidence>
<evidence type="ECO:0000256" key="3">
    <source>
        <dbReference type="ARBA" id="ARBA00022801"/>
    </source>
</evidence>
<evidence type="ECO:0000256" key="2">
    <source>
        <dbReference type="ARBA" id="ARBA00022722"/>
    </source>
</evidence>
<dbReference type="PANTHER" id="PTHR30008:SF0">
    <property type="entry name" value="EXODEOXYRIBONUCLEASE 7 LARGE SUBUNIT"/>
    <property type="match status" value="1"/>
</dbReference>
<evidence type="ECO:0000259" key="8">
    <source>
        <dbReference type="Pfam" id="PF13742"/>
    </source>
</evidence>
<dbReference type="RefSeq" id="WP_093326895.1">
    <property type="nucleotide sequence ID" value="NZ_AP027363.1"/>
</dbReference>
<keyword evidence="10" id="KW-1185">Reference proteome</keyword>
<dbReference type="InterPro" id="IPR003753">
    <property type="entry name" value="Exonuc_VII_L"/>
</dbReference>
<comment type="function">
    <text evidence="5">Bidirectionally degrades single-stranded DNA into large acid-insoluble oligonucleotides, which are then degraded further into small acid-soluble oligonucleotides.</text>
</comment>